<keyword evidence="10 18" id="KW-0479">Metal-binding</keyword>
<dbReference type="Pfam" id="PF13085">
    <property type="entry name" value="Fer2_3"/>
    <property type="match status" value="1"/>
</dbReference>
<keyword evidence="15 18" id="KW-0003">3Fe-4S</keyword>
<dbReference type="GO" id="GO:0032259">
    <property type="term" value="P:methylation"/>
    <property type="evidence" value="ECO:0007669"/>
    <property type="project" value="InterPro"/>
</dbReference>
<dbReference type="Pfam" id="PF13534">
    <property type="entry name" value="Fer4_17"/>
    <property type="match status" value="1"/>
</dbReference>
<dbReference type="Gene3D" id="1.10.1060.10">
    <property type="entry name" value="Alpha-helical ferredoxin"/>
    <property type="match status" value="1"/>
</dbReference>
<keyword evidence="6" id="KW-0813">Transport</keyword>
<dbReference type="InterPro" id="IPR050573">
    <property type="entry name" value="SDH/FRD_Iron-Sulfur"/>
</dbReference>
<evidence type="ECO:0000313" key="22">
    <source>
        <dbReference type="Proteomes" id="UP000054995"/>
    </source>
</evidence>
<comment type="pathway">
    <text evidence="2 18">Carbohydrate metabolism; tricarboxylic acid cycle; fumarate from succinate (eukaryal route): step 1/1.</text>
</comment>
<dbReference type="InterPro" id="IPR012675">
    <property type="entry name" value="Beta-grasp_dom_sf"/>
</dbReference>
<dbReference type="InterPro" id="IPR004489">
    <property type="entry name" value="Succ_DH/fum_Rdtase_Fe-S"/>
</dbReference>
<dbReference type="InterPro" id="IPR002052">
    <property type="entry name" value="DNA_methylase_N6_adenine_CS"/>
</dbReference>
<evidence type="ECO:0000256" key="2">
    <source>
        <dbReference type="ARBA" id="ARBA00004788"/>
    </source>
</evidence>
<dbReference type="PROSITE" id="PS00198">
    <property type="entry name" value="4FE4S_FER_1"/>
    <property type="match status" value="1"/>
</dbReference>
<dbReference type="GO" id="GO:0051538">
    <property type="term" value="F:3 iron, 4 sulfur cluster binding"/>
    <property type="evidence" value="ECO:0007669"/>
    <property type="project" value="UniProtKB-KW"/>
</dbReference>
<dbReference type="OrthoDB" id="1696654at2759"/>
<dbReference type="FunFam" id="1.10.1060.10:FF:000001">
    <property type="entry name" value="Succinate dehydrogenase iron-sulfur subunit SdhB"/>
    <property type="match status" value="1"/>
</dbReference>
<keyword evidence="12" id="KW-0560">Oxidoreductase</keyword>
<dbReference type="Proteomes" id="UP000054995">
    <property type="component" value="Unassembled WGS sequence"/>
</dbReference>
<dbReference type="PROSITE" id="PS00092">
    <property type="entry name" value="N6_MTASE"/>
    <property type="match status" value="1"/>
</dbReference>
<dbReference type="InterPro" id="IPR001041">
    <property type="entry name" value="2Fe-2S_ferredoxin-type"/>
</dbReference>
<dbReference type="SUPFAM" id="SSF54292">
    <property type="entry name" value="2Fe-2S ferredoxin-like"/>
    <property type="match status" value="1"/>
</dbReference>
<evidence type="ECO:0000256" key="18">
    <source>
        <dbReference type="RuleBase" id="RU361237"/>
    </source>
</evidence>
<comment type="catalytic activity">
    <reaction evidence="16">
        <text>a quinone + succinate = fumarate + a quinol</text>
        <dbReference type="Rhea" id="RHEA:40523"/>
        <dbReference type="ChEBI" id="CHEBI:24646"/>
        <dbReference type="ChEBI" id="CHEBI:29806"/>
        <dbReference type="ChEBI" id="CHEBI:30031"/>
        <dbReference type="ChEBI" id="CHEBI:132124"/>
        <dbReference type="EC" id="1.3.5.1"/>
    </reaction>
</comment>
<keyword evidence="14 18" id="KW-0411">Iron-sulfur</keyword>
<organism evidence="21 22">
    <name type="scientific">Trichinella pseudospiralis</name>
    <name type="common">Parasitic roundworm</name>
    <dbReference type="NCBI Taxonomy" id="6337"/>
    <lineage>
        <taxon>Eukaryota</taxon>
        <taxon>Metazoa</taxon>
        <taxon>Ecdysozoa</taxon>
        <taxon>Nematoda</taxon>
        <taxon>Enoplea</taxon>
        <taxon>Dorylaimia</taxon>
        <taxon>Trichinellida</taxon>
        <taxon>Trichinellidae</taxon>
        <taxon>Trichinella</taxon>
    </lineage>
</organism>
<protein>
    <recommendedName>
        <fullName evidence="5 18">Succinate dehydrogenase [ubiquinone] iron-sulfur subunit, mitochondrial</fullName>
        <ecNumber evidence="4 18">1.3.5.1</ecNumber>
    </recommendedName>
</protein>
<dbReference type="AlphaFoldDB" id="A0A0V1FE60"/>
<dbReference type="NCBIfam" id="NF004616">
    <property type="entry name" value="PRK05950.1"/>
    <property type="match status" value="1"/>
</dbReference>
<dbReference type="PROSITE" id="PS51085">
    <property type="entry name" value="2FE2S_FER_2"/>
    <property type="match status" value="1"/>
</dbReference>
<dbReference type="PROSITE" id="PS00197">
    <property type="entry name" value="2FE2S_FER_1"/>
    <property type="match status" value="1"/>
</dbReference>
<comment type="function">
    <text evidence="18">Iron-sulfur protein (IP) subunit of succinate dehydrogenase (SDH) that is involved in complex II of the mitochondrial electron transport chain and is responsible for transferring electrons from succinate to ubiquinone (coenzyme Q).</text>
</comment>
<dbReference type="InterPro" id="IPR017900">
    <property type="entry name" value="4Fe4S_Fe_S_CS"/>
</dbReference>
<comment type="similarity">
    <text evidence="17">Belongs to the MT-A70-like family.</text>
</comment>
<evidence type="ECO:0000256" key="5">
    <source>
        <dbReference type="ARBA" id="ARBA00016766"/>
    </source>
</evidence>
<keyword evidence="9 18" id="KW-0001">2Fe-2S</keyword>
<evidence type="ECO:0000256" key="9">
    <source>
        <dbReference type="ARBA" id="ARBA00022714"/>
    </source>
</evidence>
<keyword evidence="18" id="KW-0472">Membrane</keyword>
<evidence type="ECO:0000259" key="20">
    <source>
        <dbReference type="PROSITE" id="PS51379"/>
    </source>
</evidence>
<keyword evidence="21" id="KW-0830">Ubiquinone</keyword>
<comment type="subcellular location">
    <subcellularLocation>
        <location evidence="1 18">Mitochondrion inner membrane</location>
        <topology evidence="1 18">Peripheral membrane protein</topology>
        <orientation evidence="1 18">Matrix side</orientation>
    </subcellularLocation>
</comment>
<dbReference type="GO" id="GO:0005743">
    <property type="term" value="C:mitochondrial inner membrane"/>
    <property type="evidence" value="ECO:0007669"/>
    <property type="project" value="UniProtKB-SubCell"/>
</dbReference>
<evidence type="ECO:0000256" key="17">
    <source>
        <dbReference type="PROSITE-ProRule" id="PRU00489"/>
    </source>
</evidence>
<accession>A0A0V1FE60</accession>
<dbReference type="InterPro" id="IPR036010">
    <property type="entry name" value="2Fe-2S_ferredoxin-like_sf"/>
</dbReference>
<comment type="cofactor">
    <cofactor evidence="18">
        <name>[2Fe-2S] cluster</name>
        <dbReference type="ChEBI" id="CHEBI:190135"/>
    </cofactor>
    <text evidence="18">Binds 1 [2Fe-2S] cluster.</text>
</comment>
<dbReference type="UniPathway" id="UPA00223">
    <property type="reaction ID" value="UER01006"/>
</dbReference>
<proteinExistence type="inferred from homology"/>
<dbReference type="SUPFAM" id="SSF53335">
    <property type="entry name" value="S-adenosyl-L-methionine-dependent methyltransferases"/>
    <property type="match status" value="1"/>
</dbReference>
<dbReference type="GO" id="GO:0046872">
    <property type="term" value="F:metal ion binding"/>
    <property type="evidence" value="ECO:0007669"/>
    <property type="project" value="UniProtKB-KW"/>
</dbReference>
<feature type="domain" description="4Fe-4S ferredoxin-type" evidence="20">
    <location>
        <begin position="592"/>
        <end position="622"/>
    </location>
</feature>
<dbReference type="GO" id="GO:0051539">
    <property type="term" value="F:4 iron, 4 sulfur cluster binding"/>
    <property type="evidence" value="ECO:0007669"/>
    <property type="project" value="UniProtKB-KW"/>
</dbReference>
<dbReference type="EC" id="1.3.5.1" evidence="4 18"/>
<keyword evidence="11" id="KW-0249">Electron transport</keyword>
<dbReference type="InterPro" id="IPR006058">
    <property type="entry name" value="2Fe2S_fd_BS"/>
</dbReference>
<evidence type="ECO:0000256" key="11">
    <source>
        <dbReference type="ARBA" id="ARBA00022982"/>
    </source>
</evidence>
<keyword evidence="22" id="KW-1185">Reference proteome</keyword>
<dbReference type="PANTHER" id="PTHR11921">
    <property type="entry name" value="SUCCINATE DEHYDROGENASE IRON-SULFUR PROTEIN"/>
    <property type="match status" value="1"/>
</dbReference>
<evidence type="ECO:0000256" key="1">
    <source>
        <dbReference type="ARBA" id="ARBA00004443"/>
    </source>
</evidence>
<evidence type="ECO:0000256" key="6">
    <source>
        <dbReference type="ARBA" id="ARBA00022448"/>
    </source>
</evidence>
<dbReference type="Gene3D" id="3.10.20.30">
    <property type="match status" value="1"/>
</dbReference>
<dbReference type="GO" id="GO:0009055">
    <property type="term" value="F:electron transfer activity"/>
    <property type="evidence" value="ECO:0007669"/>
    <property type="project" value="InterPro"/>
</dbReference>
<dbReference type="CDD" id="cd00207">
    <property type="entry name" value="fer2"/>
    <property type="match status" value="1"/>
</dbReference>
<evidence type="ECO:0000256" key="4">
    <source>
        <dbReference type="ARBA" id="ARBA00012792"/>
    </source>
</evidence>
<dbReference type="PANTHER" id="PTHR11921:SF29">
    <property type="entry name" value="SUCCINATE DEHYDROGENASE [UBIQUINONE] IRON-SULFUR SUBUNIT, MITOCHONDRIAL"/>
    <property type="match status" value="1"/>
</dbReference>
<evidence type="ECO:0000256" key="13">
    <source>
        <dbReference type="ARBA" id="ARBA00023004"/>
    </source>
</evidence>
<dbReference type="InterPro" id="IPR029063">
    <property type="entry name" value="SAM-dependent_MTases_sf"/>
</dbReference>
<dbReference type="GO" id="GO:0051537">
    <property type="term" value="F:2 iron, 2 sulfur cluster binding"/>
    <property type="evidence" value="ECO:0007669"/>
    <property type="project" value="UniProtKB-KW"/>
</dbReference>
<evidence type="ECO:0000256" key="8">
    <source>
        <dbReference type="ARBA" id="ARBA00022532"/>
    </source>
</evidence>
<comment type="similarity">
    <text evidence="3 18">Belongs to the succinate dehydrogenase/fumarate reductase iron-sulfur protein family.</text>
</comment>
<keyword evidence="18" id="KW-0496">Mitochondrion</keyword>
<comment type="caution">
    <text evidence="21">The sequence shown here is derived from an EMBL/GenBank/DDBJ whole genome shotgun (WGS) entry which is preliminary data.</text>
</comment>
<dbReference type="GO" id="GO:0003676">
    <property type="term" value="F:nucleic acid binding"/>
    <property type="evidence" value="ECO:0007669"/>
    <property type="project" value="InterPro"/>
</dbReference>
<dbReference type="FunFam" id="3.10.20.30:FF:000007">
    <property type="entry name" value="Succinate dehydrogenase [ubiquinone] iron-sulfur subunit, mitochondrial"/>
    <property type="match status" value="1"/>
</dbReference>
<evidence type="ECO:0000256" key="14">
    <source>
        <dbReference type="ARBA" id="ARBA00023014"/>
    </source>
</evidence>
<evidence type="ECO:0000256" key="7">
    <source>
        <dbReference type="ARBA" id="ARBA00022485"/>
    </source>
</evidence>
<dbReference type="GO" id="GO:0008168">
    <property type="term" value="F:methyltransferase activity"/>
    <property type="evidence" value="ECO:0007669"/>
    <property type="project" value="InterPro"/>
</dbReference>
<evidence type="ECO:0000256" key="10">
    <source>
        <dbReference type="ARBA" id="ARBA00022723"/>
    </source>
</evidence>
<dbReference type="SUPFAM" id="SSF46548">
    <property type="entry name" value="alpha-helical ferredoxin"/>
    <property type="match status" value="1"/>
</dbReference>
<gene>
    <name evidence="21" type="primary">sdhb-1</name>
    <name evidence="21" type="ORF">T4D_8190</name>
</gene>
<dbReference type="Gene3D" id="3.40.50.150">
    <property type="entry name" value="Vaccinia Virus protein VP39"/>
    <property type="match status" value="1"/>
</dbReference>
<reference evidence="21 22" key="1">
    <citation type="submission" date="2015-01" db="EMBL/GenBank/DDBJ databases">
        <title>Evolution of Trichinella species and genotypes.</title>
        <authorList>
            <person name="Korhonen P.K."/>
            <person name="Edoardo P."/>
            <person name="Giuseppe L.R."/>
            <person name="Gasser R.B."/>
        </authorList>
    </citation>
    <scope>NUCLEOTIDE SEQUENCE [LARGE SCALE GENOMIC DNA]</scope>
    <source>
        <strain evidence="21">ISS470</strain>
    </source>
</reference>
<dbReference type="InterPro" id="IPR007757">
    <property type="entry name" value="MT-A70-like"/>
</dbReference>
<sequence length="704" mass="81653">MQYTKGEINQQHKIHLHNVQALLNVPDYQETLNDAGYIIDELKFYDELYADAKYRYKRDLFFINEPFLMQTEFEKLQRGGKRRVKTRKHAHKAVSSTCNEHIEHVKTFGSLIISDGFCCGFFLHLSMLTVKNNNANARSIATAYVKLLPALPPSFKCRNESCTDIRRVEVKEWKFDEAMFYPILYYNENEHFSTISHANGLYIIPPKAQFITGDVFTSVKLLDEANEKFDFIIIDPPWSNRGVRRKRSYETIDESELGNLTIDSLLSDNGIVVLWMTNNDRLLKFAKNVLLNQWNLQFIGLWHWLKVTRYGEVVRPFWHDYKLPFENILIATKSKNSSFDIPLKKIIVAVPNAVASHKPPLFKVFASYLKTNPRCLELFARNLLPNTLSIGYQCLAFQNELLFEKLHLKTVRKRKLTNQIIDFAMFRTLNLMPVPKYYNTLCLMGVRYGSTTAGMKQFQIYRYDPEKPNSKPYLQTYNVDLLNCGPMILDALIKIKNEQDATLTFRRSCREGICGSCAMNINGENTLACICKIDTNLNKPAKIYPLPHMYVIKDLVPDMNLFYQQYRSIDPWLKRKEKYVYGEKQLFQTPEERSRLDGLYECILCACCSTSCPSYWWNQDKYLGPAILLQAYRWMIDSRDHFCKERLEKIHDAFSAFRCHTILNCTKACPKGLDPAKAIAKIKMLLTGLSSKPDPVAESSKANA</sequence>
<keyword evidence="8" id="KW-0816">Tricarboxylic acid cycle</keyword>
<evidence type="ECO:0000259" key="19">
    <source>
        <dbReference type="PROSITE" id="PS51085"/>
    </source>
</evidence>
<keyword evidence="7 18" id="KW-0004">4Fe-4S</keyword>
<dbReference type="InterPro" id="IPR017896">
    <property type="entry name" value="4Fe4S_Fe-S-bd"/>
</dbReference>
<evidence type="ECO:0000313" key="21">
    <source>
        <dbReference type="EMBL" id="KRY84344.1"/>
    </source>
</evidence>
<dbReference type="Pfam" id="PF05063">
    <property type="entry name" value="MT-A70"/>
    <property type="match status" value="1"/>
</dbReference>
<dbReference type="EMBL" id="JYDT01000116">
    <property type="protein sequence ID" value="KRY84344.1"/>
    <property type="molecule type" value="Genomic_DNA"/>
</dbReference>
<keyword evidence="18" id="KW-0999">Mitochondrion inner membrane</keyword>
<dbReference type="PROSITE" id="PS51379">
    <property type="entry name" value="4FE4S_FER_2"/>
    <property type="match status" value="1"/>
</dbReference>
<dbReference type="InterPro" id="IPR009051">
    <property type="entry name" value="Helical_ferredxn"/>
</dbReference>
<dbReference type="PROSITE" id="PS51143">
    <property type="entry name" value="MT_A70"/>
    <property type="match status" value="1"/>
</dbReference>
<comment type="cofactor">
    <cofactor evidence="18">
        <name>[4Fe-4S] cluster</name>
        <dbReference type="ChEBI" id="CHEBI:49883"/>
    </cofactor>
    <text evidence="18">Binds 1 [4Fe-4S] cluster.</text>
</comment>
<dbReference type="GO" id="GO:0006099">
    <property type="term" value="P:tricarboxylic acid cycle"/>
    <property type="evidence" value="ECO:0007669"/>
    <property type="project" value="UniProtKB-UniPathway"/>
</dbReference>
<comment type="cofactor">
    <cofactor evidence="18">
        <name>[3Fe-4S] cluster</name>
        <dbReference type="ChEBI" id="CHEBI:21137"/>
    </cofactor>
    <text evidence="18">Binds 1 [3Fe-4S] cluster.</text>
</comment>
<evidence type="ECO:0000256" key="15">
    <source>
        <dbReference type="ARBA" id="ARBA00023291"/>
    </source>
</evidence>
<dbReference type="GO" id="GO:0008177">
    <property type="term" value="F:succinate dehydrogenase (quinone) activity"/>
    <property type="evidence" value="ECO:0007669"/>
    <property type="project" value="UniProtKB-EC"/>
</dbReference>
<feature type="domain" description="2Fe-2S ferredoxin-type" evidence="19">
    <location>
        <begin position="456"/>
        <end position="549"/>
    </location>
</feature>
<evidence type="ECO:0000256" key="16">
    <source>
        <dbReference type="ARBA" id="ARBA00049220"/>
    </source>
</evidence>
<name>A0A0V1FE60_TRIPS</name>
<dbReference type="NCBIfam" id="TIGR00384">
    <property type="entry name" value="dhsB"/>
    <property type="match status" value="1"/>
</dbReference>
<dbReference type="InterPro" id="IPR025192">
    <property type="entry name" value="Succ_DH/fum_Rdtase_N"/>
</dbReference>
<dbReference type="GO" id="GO:0022904">
    <property type="term" value="P:respiratory electron transport chain"/>
    <property type="evidence" value="ECO:0007669"/>
    <property type="project" value="TreeGrafter"/>
</dbReference>
<keyword evidence="13 18" id="KW-0408">Iron</keyword>
<evidence type="ECO:0000256" key="3">
    <source>
        <dbReference type="ARBA" id="ARBA00009433"/>
    </source>
</evidence>
<evidence type="ECO:0000256" key="12">
    <source>
        <dbReference type="ARBA" id="ARBA00023002"/>
    </source>
</evidence>